<keyword evidence="3" id="KW-1185">Reference proteome</keyword>
<name>A0A9N7YQ95_PLEPL</name>
<reference evidence="2" key="1">
    <citation type="submission" date="2020-03" db="EMBL/GenBank/DDBJ databases">
        <authorList>
            <person name="Weist P."/>
        </authorList>
    </citation>
    <scope>NUCLEOTIDE SEQUENCE</scope>
</reference>
<gene>
    <name evidence="2" type="ORF">PLEPLA_LOCUS23635</name>
</gene>
<feature type="region of interest" description="Disordered" evidence="1">
    <location>
        <begin position="1"/>
        <end position="26"/>
    </location>
</feature>
<comment type="caution">
    <text evidence="2">The sequence shown here is derived from an EMBL/GenBank/DDBJ whole genome shotgun (WGS) entry which is preliminary data.</text>
</comment>
<evidence type="ECO:0000313" key="3">
    <source>
        <dbReference type="Proteomes" id="UP001153269"/>
    </source>
</evidence>
<feature type="compositionally biased region" description="Polar residues" evidence="1">
    <location>
        <begin position="96"/>
        <end position="112"/>
    </location>
</feature>
<protein>
    <submittedName>
        <fullName evidence="2">Uncharacterized protein</fullName>
    </submittedName>
</protein>
<evidence type="ECO:0000256" key="1">
    <source>
        <dbReference type="SAM" id="MobiDB-lite"/>
    </source>
</evidence>
<feature type="region of interest" description="Disordered" evidence="1">
    <location>
        <begin position="46"/>
        <end position="130"/>
    </location>
</feature>
<dbReference type="AlphaFoldDB" id="A0A9N7YQ95"/>
<feature type="compositionally biased region" description="Basic and acidic residues" evidence="1">
    <location>
        <begin position="55"/>
        <end position="66"/>
    </location>
</feature>
<organism evidence="2 3">
    <name type="scientific">Pleuronectes platessa</name>
    <name type="common">European plaice</name>
    <dbReference type="NCBI Taxonomy" id="8262"/>
    <lineage>
        <taxon>Eukaryota</taxon>
        <taxon>Metazoa</taxon>
        <taxon>Chordata</taxon>
        <taxon>Craniata</taxon>
        <taxon>Vertebrata</taxon>
        <taxon>Euteleostomi</taxon>
        <taxon>Actinopterygii</taxon>
        <taxon>Neopterygii</taxon>
        <taxon>Teleostei</taxon>
        <taxon>Neoteleostei</taxon>
        <taxon>Acanthomorphata</taxon>
        <taxon>Carangaria</taxon>
        <taxon>Pleuronectiformes</taxon>
        <taxon>Pleuronectoidei</taxon>
        <taxon>Pleuronectidae</taxon>
        <taxon>Pleuronectes</taxon>
    </lineage>
</organism>
<dbReference type="Proteomes" id="UP001153269">
    <property type="component" value="Unassembled WGS sequence"/>
</dbReference>
<sequence length="154" mass="16883">MDDDDEAELASMEQGEHSRGGELQTSHIVAIGNHSLLFEEIKSERADGLLSAPGLKKEPQYPERDTSNTPNITGDGSDNNKTVAGSEQDAVDVLNLWNTTNTQSNMAAHQSQPEPPQRERSVQRSNTSPERELRWIILHRGTAAVQGAEPETIV</sequence>
<feature type="compositionally biased region" description="Polar residues" evidence="1">
    <location>
        <begin position="67"/>
        <end position="85"/>
    </location>
</feature>
<dbReference type="EMBL" id="CADEAL010001780">
    <property type="protein sequence ID" value="CAB1435574.1"/>
    <property type="molecule type" value="Genomic_DNA"/>
</dbReference>
<evidence type="ECO:0000313" key="2">
    <source>
        <dbReference type="EMBL" id="CAB1435574.1"/>
    </source>
</evidence>
<proteinExistence type="predicted"/>
<accession>A0A9N7YQ95</accession>